<reference evidence="2 3" key="1">
    <citation type="submission" date="2016-10" db="EMBL/GenBank/DDBJ databases">
        <authorList>
            <person name="de Groot N.N."/>
        </authorList>
    </citation>
    <scope>NUCLEOTIDE SEQUENCE [LARGE SCALE GENOMIC DNA]</scope>
    <source>
        <strain evidence="2 3">IBRC-M 10780</strain>
    </source>
</reference>
<keyword evidence="1" id="KW-0472">Membrane</keyword>
<keyword evidence="1" id="KW-0812">Transmembrane</keyword>
<evidence type="ECO:0000313" key="3">
    <source>
        <dbReference type="Proteomes" id="UP000198618"/>
    </source>
</evidence>
<feature type="transmembrane region" description="Helical" evidence="1">
    <location>
        <begin position="21"/>
        <end position="41"/>
    </location>
</feature>
<dbReference type="RefSeq" id="WP_090869135.1">
    <property type="nucleotide sequence ID" value="NZ_FOHE01000007.1"/>
</dbReference>
<name>A0A1I0CTT2_9BACI</name>
<gene>
    <name evidence="2" type="ORF">SAMN05216389_10763</name>
</gene>
<evidence type="ECO:0000256" key="1">
    <source>
        <dbReference type="SAM" id="Phobius"/>
    </source>
</evidence>
<dbReference type="OrthoDB" id="2431540at2"/>
<keyword evidence="3" id="KW-1185">Reference proteome</keyword>
<sequence>MTEEAKGANPKSKPIKQQTKWVILFILIFISIGGFVIYSLYGMDSKPKELYLQTERNAYEDTMEHFKEKYGDSLRFKEAMLAGPSSSEINLTGSMKEITSDHKGLAFFLTILNQTDMDIHSIRDPENEVSYHTIHLQNENSKMNAAEIIQSSEQLGVKFPVLYDRFFYLNVNEYGDFASKYDQNYAGPEELDISRLNWGDLELSKGELNQIKLEYGTYLLDELKDDYFSLENNVEYESMTVKELTLEMSGEEVKSVLTGLMEKFLDDDELQHIIAERMIHITHAIKLDVDPEKINESQVKEDIIKRVSQWKQALAGMELEKFKSVILVDEADQIVDRQMELYGDENRFQFTTKSHGTHREGIIETQNASIELSQENIEKSNGIEEVIELALRKEDKDQHPIDMNLTINSEYSSDAANQQQVEREIRFQRNGETEDALKSGTITQEKSINLNSNLMEQRLVLDINHQGQDYSIQAESTTELLEQVSYPTITESNGENMVELTDDDLYRIIYEEIGGNFQEFMKVMDVF</sequence>
<dbReference type="EMBL" id="FOHE01000007">
    <property type="protein sequence ID" value="SET22797.1"/>
    <property type="molecule type" value="Genomic_DNA"/>
</dbReference>
<organism evidence="2 3">
    <name type="scientific">Oceanobacillus limi</name>
    <dbReference type="NCBI Taxonomy" id="930131"/>
    <lineage>
        <taxon>Bacteria</taxon>
        <taxon>Bacillati</taxon>
        <taxon>Bacillota</taxon>
        <taxon>Bacilli</taxon>
        <taxon>Bacillales</taxon>
        <taxon>Bacillaceae</taxon>
        <taxon>Oceanobacillus</taxon>
    </lineage>
</organism>
<keyword evidence="1" id="KW-1133">Transmembrane helix</keyword>
<protein>
    <submittedName>
        <fullName evidence="2">Uncharacterized protein</fullName>
    </submittedName>
</protein>
<evidence type="ECO:0000313" key="2">
    <source>
        <dbReference type="EMBL" id="SET22797.1"/>
    </source>
</evidence>
<dbReference type="Proteomes" id="UP000198618">
    <property type="component" value="Unassembled WGS sequence"/>
</dbReference>
<dbReference type="STRING" id="930131.SAMN05216389_10763"/>
<dbReference type="AlphaFoldDB" id="A0A1I0CTT2"/>
<accession>A0A1I0CTT2</accession>
<proteinExistence type="predicted"/>